<name>A0A061RG97_9CHLO</name>
<dbReference type="CDD" id="cd01627">
    <property type="entry name" value="HAD_TPP"/>
    <property type="match status" value="1"/>
</dbReference>
<dbReference type="SUPFAM" id="SSF53756">
    <property type="entry name" value="UDP-Glycosyltransferase/glycogen phosphorylase"/>
    <property type="match status" value="1"/>
</dbReference>
<dbReference type="FunFam" id="3.40.50.2000:FF:000079">
    <property type="entry name" value="Trehalose-6-phosphate synthase 8"/>
    <property type="match status" value="1"/>
</dbReference>
<dbReference type="Pfam" id="PF02358">
    <property type="entry name" value="Trehalose_PPase"/>
    <property type="match status" value="1"/>
</dbReference>
<dbReference type="EMBL" id="GBEZ01015151">
    <property type="protein sequence ID" value="JAC70988.1"/>
    <property type="molecule type" value="Transcribed_RNA"/>
</dbReference>
<dbReference type="CDD" id="cd03788">
    <property type="entry name" value="GT20_TPS"/>
    <property type="match status" value="1"/>
</dbReference>
<sequence>MGGFGGSFHNLQALVEGDVDPTSNVQGLEAGGPLSFALSKLGKSRFSGENVGATDTVQKDRVIIVANHLPLRAKLGQDGKSWEFEWDEDALTAQAKEGIDDADVIHLGCLPVEVDPTDEERVQEQLINDFSCIPVFLGRELKEKYYKGFCKLQLWPLFHYNLPLSPLSSGRFSQEMWQAYVKANKAFTSRLVEFVSVEDDFIWIHDYHLLVLPSMLRRRLNKIRCGLFLHSPFPSSEIFRTFPKRDEVLRSLLNADLLGFHTFDYARHFLSCCSRMLGLEHITSRGSITIEYYGRNVGVKIMPTGIKPDRLLSGYAWDEYKWRRGELIHQFEGKKVMMGIDDMDVFKGIELKIQAMELMLEMHREWVGRAVLVQIVNPARSSGRDVQELREEVIRCTDRVNGRFGGAGYQPVVLIERSVPLYERIAYYSIADVVVVTALRDGMNLVPYEYIVSRQGPDGVVPDEERHSMLVVSEFVGCSPSLSGAIRVNPWSLEAVADGMYAAVKMPKKDCQLRHQKHWRYVSSHTVSFWAQSFCRDLKNLTIKHSTFKCYALGLGLDSFRMVALDANFRKLDFPTLQRMYNTSRKRVFLLDYDGTLVTSNSINDTPSAEVLRMLRALCAEECNRVYVISGRRCGELTNWFAEVPNLGLAAENGFFFKETDSEEWLSAGNPEDEASWRELAIPIMETYSESTDGSYVDKKDSSVVWHYGDADPDFGHWQAKELLDHLDHTLYNEPVDVVAGQNTVEVKPAGSSKGQTVEGILNRLASSSSKDAALDFVLCIGDDRSDEDMFAAIESVQNLPHMKAEVCSCTVGQKPSKAPYYLNDTQEVVSMLYKLVQLQSIPEQEPAPMDTQASDLPAPAPTVGLKRTK</sequence>
<comment type="similarity">
    <text evidence="2">In the C-terminal section; belongs to the trehalose phosphatase family.</text>
</comment>
<dbReference type="Gene3D" id="3.40.50.1000">
    <property type="entry name" value="HAD superfamily/HAD-like"/>
    <property type="match status" value="2"/>
</dbReference>
<dbReference type="GO" id="GO:0005992">
    <property type="term" value="P:trehalose biosynthetic process"/>
    <property type="evidence" value="ECO:0007669"/>
    <property type="project" value="InterPro"/>
</dbReference>
<dbReference type="GO" id="GO:0004805">
    <property type="term" value="F:trehalose-phosphatase activity"/>
    <property type="evidence" value="ECO:0007669"/>
    <property type="project" value="TreeGrafter"/>
</dbReference>
<gene>
    <name evidence="6" type="primary">TPS</name>
    <name evidence="6" type="ORF">TSPGSL018_2943</name>
</gene>
<dbReference type="Gene3D" id="3.40.50.2000">
    <property type="entry name" value="Glycogen Phosphorylase B"/>
    <property type="match status" value="2"/>
</dbReference>
<keyword evidence="3" id="KW-0328">Glycosyltransferase</keyword>
<dbReference type="PANTHER" id="PTHR10788">
    <property type="entry name" value="TREHALOSE-6-PHOSPHATE SYNTHASE"/>
    <property type="match status" value="1"/>
</dbReference>
<dbReference type="FunFam" id="3.40.50.1000:FF:000054">
    <property type="entry name" value="alpha,alpha-trehalose-phosphate synthase [UDP-forming] 6"/>
    <property type="match status" value="1"/>
</dbReference>
<dbReference type="NCBIfam" id="TIGR01484">
    <property type="entry name" value="HAD-SF-IIB"/>
    <property type="match status" value="1"/>
</dbReference>
<protein>
    <submittedName>
        <fullName evidence="6">Trehalose 6-phosphate synthase/phosphatase</fullName>
    </submittedName>
</protein>
<reference evidence="6" key="1">
    <citation type="submission" date="2014-05" db="EMBL/GenBank/DDBJ databases">
        <title>The transcriptome of the halophilic microalga Tetraselmis sp. GSL018 isolated from the Great Salt Lake, Utah.</title>
        <authorList>
            <person name="Jinkerson R.E."/>
            <person name="D'Adamo S."/>
            <person name="Posewitz M.C."/>
        </authorList>
    </citation>
    <scope>NUCLEOTIDE SEQUENCE</scope>
    <source>
        <strain evidence="6">GSL018</strain>
    </source>
</reference>
<dbReference type="FunFam" id="3.40.50.2000:FF:000010">
    <property type="entry name" value="Alpha,alpha-trehalose-phosphate synthase"/>
    <property type="match status" value="1"/>
</dbReference>
<dbReference type="Pfam" id="PF00982">
    <property type="entry name" value="Glyco_transf_20"/>
    <property type="match status" value="1"/>
</dbReference>
<dbReference type="PANTHER" id="PTHR10788:SF94">
    <property type="entry name" value="ALPHA,ALPHA-TREHALOSE-PHOSPHATE SYNTHASE [UDP-FORMING] 5"/>
    <property type="match status" value="1"/>
</dbReference>
<evidence type="ECO:0000256" key="4">
    <source>
        <dbReference type="ARBA" id="ARBA00022679"/>
    </source>
</evidence>
<dbReference type="NCBIfam" id="TIGR00685">
    <property type="entry name" value="T6PP"/>
    <property type="match status" value="1"/>
</dbReference>
<dbReference type="AlphaFoldDB" id="A0A061RG97"/>
<evidence type="ECO:0000256" key="3">
    <source>
        <dbReference type="ARBA" id="ARBA00022676"/>
    </source>
</evidence>
<dbReference type="GO" id="GO:0005829">
    <property type="term" value="C:cytosol"/>
    <property type="evidence" value="ECO:0007669"/>
    <property type="project" value="TreeGrafter"/>
</dbReference>
<dbReference type="GO" id="GO:0016757">
    <property type="term" value="F:glycosyltransferase activity"/>
    <property type="evidence" value="ECO:0007669"/>
    <property type="project" value="UniProtKB-KW"/>
</dbReference>
<evidence type="ECO:0000256" key="2">
    <source>
        <dbReference type="ARBA" id="ARBA00006330"/>
    </source>
</evidence>
<evidence type="ECO:0000256" key="1">
    <source>
        <dbReference type="ARBA" id="ARBA00005409"/>
    </source>
</evidence>
<proteinExistence type="inferred from homology"/>
<dbReference type="InterPro" id="IPR001830">
    <property type="entry name" value="Glyco_trans_20"/>
</dbReference>
<dbReference type="FunFam" id="3.40.50.1000:FF:000052">
    <property type="entry name" value="Alpha,alpha-trehalose-phosphate synthase [UDP-forming] 6"/>
    <property type="match status" value="1"/>
</dbReference>
<dbReference type="InterPro" id="IPR006379">
    <property type="entry name" value="HAD-SF_hydro_IIB"/>
</dbReference>
<accession>A0A061RG97</accession>
<evidence type="ECO:0000313" key="6">
    <source>
        <dbReference type="EMBL" id="JAC70988.1"/>
    </source>
</evidence>
<keyword evidence="4" id="KW-0808">Transferase</keyword>
<dbReference type="InterPro" id="IPR003337">
    <property type="entry name" value="Trehalose_PPase"/>
</dbReference>
<dbReference type="InterPro" id="IPR023214">
    <property type="entry name" value="HAD_sf"/>
</dbReference>
<evidence type="ECO:0000256" key="5">
    <source>
        <dbReference type="SAM" id="MobiDB-lite"/>
    </source>
</evidence>
<organism evidence="6">
    <name type="scientific">Tetraselmis sp. GSL018</name>
    <dbReference type="NCBI Taxonomy" id="582737"/>
    <lineage>
        <taxon>Eukaryota</taxon>
        <taxon>Viridiplantae</taxon>
        <taxon>Chlorophyta</taxon>
        <taxon>core chlorophytes</taxon>
        <taxon>Chlorodendrophyceae</taxon>
        <taxon>Chlorodendrales</taxon>
        <taxon>Chlorodendraceae</taxon>
        <taxon>Tetraselmis</taxon>
    </lineage>
</organism>
<feature type="region of interest" description="Disordered" evidence="5">
    <location>
        <begin position="845"/>
        <end position="870"/>
    </location>
</feature>
<comment type="similarity">
    <text evidence="1">In the N-terminal section; belongs to the glycosyltransferase 20 family.</text>
</comment>
<dbReference type="SUPFAM" id="SSF56784">
    <property type="entry name" value="HAD-like"/>
    <property type="match status" value="1"/>
</dbReference>
<dbReference type="InterPro" id="IPR036412">
    <property type="entry name" value="HAD-like_sf"/>
</dbReference>